<name>A0A1H6S6T1_9EURY</name>
<evidence type="ECO:0000259" key="2">
    <source>
        <dbReference type="Pfam" id="PF00582"/>
    </source>
</evidence>
<dbReference type="SUPFAM" id="SSF52402">
    <property type="entry name" value="Adenine nucleotide alpha hydrolases-like"/>
    <property type="match status" value="2"/>
</dbReference>
<dbReference type="PANTHER" id="PTHR46268:SF6">
    <property type="entry name" value="UNIVERSAL STRESS PROTEIN UP12"/>
    <property type="match status" value="1"/>
</dbReference>
<dbReference type="Pfam" id="PF00582">
    <property type="entry name" value="Usp"/>
    <property type="match status" value="2"/>
</dbReference>
<keyword evidence="4" id="KW-1185">Reference proteome</keyword>
<dbReference type="AlphaFoldDB" id="A0A1H6S6T1"/>
<accession>A0A1H6S6T1</accession>
<proteinExistence type="inferred from homology"/>
<sequence>MYDQILVPVDGSDPATAALDHALDIAADHEATLHLINVADTNVPSLTRIGVDVVDALVQEGADIVAEARERGEKRDVSMVTEVIQGEPAAAILEYDESYEIDCIVMGTRGQRDLGEYVLGNVTDQVVTTTETPVVTVRAAAEAAPYPYETVLVPTDGSDHASAAVERGAEIAAYHGATLHLLFVVDEQPLGIDARSAAATERLEADGQTLLDEAAEITAERGCTDVTTAVQQGSVRSEIRSYADTKNVDLIVMGTHGRTSLNQRLLGSITERVLRTAPVPVLTVGSHE</sequence>
<protein>
    <submittedName>
        <fullName evidence="3">Nucleotide-binding universal stress protein, UspA family</fullName>
    </submittedName>
</protein>
<gene>
    <name evidence="3" type="ORF">SAMN05444271_103113</name>
</gene>
<dbReference type="CDD" id="cd00293">
    <property type="entry name" value="USP-like"/>
    <property type="match status" value="2"/>
</dbReference>
<dbReference type="EMBL" id="FNYR01000003">
    <property type="protein sequence ID" value="SEI59435.1"/>
    <property type="molecule type" value="Genomic_DNA"/>
</dbReference>
<dbReference type="STRING" id="1073996.SAMN05444271_103113"/>
<dbReference type="InterPro" id="IPR014729">
    <property type="entry name" value="Rossmann-like_a/b/a_fold"/>
</dbReference>
<dbReference type="RefSeq" id="WP_089671101.1">
    <property type="nucleotide sequence ID" value="NZ_CP024845.1"/>
</dbReference>
<evidence type="ECO:0000256" key="1">
    <source>
        <dbReference type="ARBA" id="ARBA00008791"/>
    </source>
</evidence>
<feature type="domain" description="UspA" evidence="2">
    <location>
        <begin position="148"/>
        <end position="284"/>
    </location>
</feature>
<accession>A0A2H4Q4P0</accession>
<dbReference type="GeneID" id="35003363"/>
<evidence type="ECO:0000313" key="4">
    <source>
        <dbReference type="Proteomes" id="UP000198888"/>
    </source>
</evidence>
<dbReference type="PRINTS" id="PR01438">
    <property type="entry name" value="UNVRSLSTRESS"/>
</dbReference>
<dbReference type="Proteomes" id="UP000198888">
    <property type="component" value="Unassembled WGS sequence"/>
</dbReference>
<dbReference type="OrthoDB" id="105697at2157"/>
<evidence type="ECO:0000313" key="3">
    <source>
        <dbReference type="EMBL" id="SEI59435.1"/>
    </source>
</evidence>
<dbReference type="PANTHER" id="PTHR46268">
    <property type="entry name" value="STRESS RESPONSE PROTEIN NHAX"/>
    <property type="match status" value="1"/>
</dbReference>
<dbReference type="Gene3D" id="3.40.50.620">
    <property type="entry name" value="HUPs"/>
    <property type="match status" value="2"/>
</dbReference>
<dbReference type="InterPro" id="IPR006016">
    <property type="entry name" value="UspA"/>
</dbReference>
<dbReference type="InterPro" id="IPR006015">
    <property type="entry name" value="Universal_stress_UspA"/>
</dbReference>
<comment type="similarity">
    <text evidence="1">Belongs to the universal stress protein A family.</text>
</comment>
<feature type="domain" description="UspA" evidence="2">
    <location>
        <begin position="1"/>
        <end position="138"/>
    </location>
</feature>
<reference evidence="3 4" key="1">
    <citation type="submission" date="2016-10" db="EMBL/GenBank/DDBJ databases">
        <authorList>
            <person name="de Groot N.N."/>
        </authorList>
    </citation>
    <scope>NUCLEOTIDE SEQUENCE [LARGE SCALE GENOMIC DNA]</scope>
    <source>
        <strain evidence="3 4">DSM 22187</strain>
    </source>
</reference>
<organism evidence="3 4">
    <name type="scientific">Halohasta litchfieldiae</name>
    <dbReference type="NCBI Taxonomy" id="1073996"/>
    <lineage>
        <taxon>Archaea</taxon>
        <taxon>Methanobacteriati</taxon>
        <taxon>Methanobacteriota</taxon>
        <taxon>Stenosarchaea group</taxon>
        <taxon>Halobacteria</taxon>
        <taxon>Halobacteriales</taxon>
        <taxon>Haloferacaceae</taxon>
        <taxon>Halohasta</taxon>
    </lineage>
</organism>
<dbReference type="KEGG" id="hae:halTADL_2591"/>